<evidence type="ECO:0000313" key="3">
    <source>
        <dbReference type="EMBL" id="AFI92838.1"/>
    </source>
</evidence>
<dbReference type="PATRIC" id="fig|1166016.3.peg.4856"/>
<feature type="transmembrane region" description="Helical" evidence="1">
    <location>
        <begin position="113"/>
        <end position="134"/>
    </location>
</feature>
<dbReference type="RefSeq" id="WP_014702188.1">
    <property type="nucleotide sequence ID" value="NC_017845.1"/>
</dbReference>
<organism evidence="3 5">
    <name type="scientific">Pectobacterium parmentieri</name>
    <dbReference type="NCBI Taxonomy" id="1905730"/>
    <lineage>
        <taxon>Bacteria</taxon>
        <taxon>Pseudomonadati</taxon>
        <taxon>Pseudomonadota</taxon>
        <taxon>Gammaproteobacteria</taxon>
        <taxon>Enterobacterales</taxon>
        <taxon>Pectobacteriaceae</taxon>
        <taxon>Pectobacterium</taxon>
    </lineage>
</organism>
<dbReference type="PANTHER" id="PTHR23028">
    <property type="entry name" value="ACETYLTRANSFERASE"/>
    <property type="match status" value="1"/>
</dbReference>
<dbReference type="InterPro" id="IPR050879">
    <property type="entry name" value="Acyltransferase_3"/>
</dbReference>
<keyword evidence="4" id="KW-0808">Transferase</keyword>
<sequence length="403" mass="45527">MDSNSIEKNGNSHYYPRDFIIKRTPKGHLPNLLSLNGTRIIAALLVYLFHTSSGNMLNLFSDDAIGTTYSFILSKAGWVSVSFFFILSGFVMNWSSPSVSSPLQFYKKRFAKVYPVNIFIIILLIFTGIISIGRVDVWLPNLLLIQTWIPQGDIYIGGNVPSWFLSVIVFLYIIYPFLLKIVKKIPTESLWTSVILCYIALIAVNGAIYTLLPTVPVIEGWPHVVGEIQWWLSYTFPPTRIFEFVIGMLLSRIILEGKWIPVSVTTSMVLTALTYCIDLFMPFLLSLNLVTLIPLTLLIGSLAVSDLQGKRSFLHAKPMQWLGSISFCFYLIHFLVLRLLNEWTDGNRYDVVDAAQLIIAAGAVSLIAGWLLYQFIEQPVGKLLTNKMRKNISSPEQETRPIS</sequence>
<dbReference type="eggNOG" id="COG1835">
    <property type="taxonomic scope" value="Bacteria"/>
</dbReference>
<evidence type="ECO:0000313" key="5">
    <source>
        <dbReference type="Proteomes" id="UP000008044"/>
    </source>
</evidence>
<keyword evidence="6" id="KW-1185">Reference proteome</keyword>
<dbReference type="EMBL" id="CP003415">
    <property type="protein sequence ID" value="AFI92838.1"/>
    <property type="molecule type" value="Genomic_DNA"/>
</dbReference>
<feature type="transmembrane region" description="Helical" evidence="1">
    <location>
        <begin position="287"/>
        <end position="307"/>
    </location>
</feature>
<accession>A0A0H3ICP5</accession>
<keyword evidence="4" id="KW-0012">Acyltransferase</keyword>
<dbReference type="Pfam" id="PF01757">
    <property type="entry name" value="Acyl_transf_3"/>
    <property type="match status" value="1"/>
</dbReference>
<evidence type="ECO:0000313" key="4">
    <source>
        <dbReference type="EMBL" id="MBI0553331.1"/>
    </source>
</evidence>
<feature type="transmembrane region" description="Helical" evidence="1">
    <location>
        <begin position="29"/>
        <end position="49"/>
    </location>
</feature>
<gene>
    <name evidence="3" type="ordered locus">W5S_4798</name>
    <name evidence="4" type="ORF">F6Q06_02330</name>
</gene>
<dbReference type="STRING" id="1905730.W5S_4798"/>
<protein>
    <submittedName>
        <fullName evidence="4">Acyltransferase</fullName>
    </submittedName>
    <submittedName>
        <fullName evidence="3">Isovaleryltransferase MppN</fullName>
    </submittedName>
</protein>
<dbReference type="Proteomes" id="UP000008044">
    <property type="component" value="Chromosome"/>
</dbReference>
<dbReference type="Proteomes" id="UP001194579">
    <property type="component" value="Unassembled WGS sequence"/>
</dbReference>
<evidence type="ECO:0000313" key="6">
    <source>
        <dbReference type="Proteomes" id="UP001194579"/>
    </source>
</evidence>
<evidence type="ECO:0000259" key="2">
    <source>
        <dbReference type="Pfam" id="PF01757"/>
    </source>
</evidence>
<reference evidence="4" key="4">
    <citation type="submission" date="2024-05" db="EMBL/GenBank/DDBJ databases">
        <title>Identification of Pectobacterium versatile causing blackleg of potato from New York State with a whole genome sequencing approach.</title>
        <authorList>
            <person name="Ma X."/>
            <person name="Swingle B."/>
        </authorList>
    </citation>
    <scope>NUCLEOTIDE SEQUENCE</scope>
    <source>
        <strain evidence="4">NY1588A</strain>
    </source>
</reference>
<keyword evidence="1" id="KW-0812">Transmembrane</keyword>
<reference evidence="6" key="3">
    <citation type="submission" date="2023-07" db="EMBL/GenBank/DDBJ databases">
        <title>Identification of Pectobacterium versatile causing blackleg of potato from New York State with a whole genome sequencing approach.</title>
        <authorList>
            <person name="Ma X."/>
            <person name="Swingle B."/>
        </authorList>
    </citation>
    <scope>NUCLEOTIDE SEQUENCE [LARGE SCALE GENOMIC DNA]</scope>
    <source>
        <strain evidence="6">NY1588A</strain>
    </source>
</reference>
<feature type="transmembrane region" description="Helical" evidence="1">
    <location>
        <begin position="262"/>
        <end position="281"/>
    </location>
</feature>
<feature type="transmembrane region" description="Helical" evidence="1">
    <location>
        <begin position="69"/>
        <end position="92"/>
    </location>
</feature>
<dbReference type="KEGG" id="pec:W5S_4798"/>
<dbReference type="AlphaFoldDB" id="A0A0H3ICP5"/>
<evidence type="ECO:0000256" key="1">
    <source>
        <dbReference type="SAM" id="Phobius"/>
    </source>
</evidence>
<feature type="domain" description="Acyltransferase 3" evidence="2">
    <location>
        <begin position="33"/>
        <end position="373"/>
    </location>
</feature>
<reference evidence="3 5" key="1">
    <citation type="journal article" date="2012" name="J. Bacteriol.">
        <title>Genome sequence of Pectobacterium sp. strain SCC3193.</title>
        <authorList>
            <person name="Koskinen J.P."/>
            <person name="Laine P."/>
            <person name="Niemi O."/>
            <person name="Nykyri J."/>
            <person name="Harjunpaa H."/>
            <person name="Auvinen P."/>
            <person name="Paulin L."/>
            <person name="Pirhonen M."/>
            <person name="Palva T."/>
            <person name="Holm L."/>
        </authorList>
    </citation>
    <scope>NUCLEOTIDE SEQUENCE [LARGE SCALE GENOMIC DNA]</scope>
    <source>
        <strain evidence="3 5">SCC3193</strain>
    </source>
</reference>
<reference evidence="3" key="2">
    <citation type="submission" date="2012-03" db="EMBL/GenBank/DDBJ databases">
        <authorList>
            <person name="Koskinen P."/>
            <person name="Laine P."/>
            <person name="Niemi O."/>
            <person name="Nykyri J."/>
            <person name="Harjunpaa H."/>
            <person name="Auvinen P."/>
            <person name="Paulin L."/>
            <person name="Pirhonen M."/>
            <person name="Palva T."/>
            <person name="Holm L."/>
        </authorList>
    </citation>
    <scope>NUCLEOTIDE SEQUENCE</scope>
    <source>
        <strain evidence="3">SCC3193</strain>
    </source>
</reference>
<proteinExistence type="predicted"/>
<dbReference type="HOGENOM" id="CLU_005679_2_5_6"/>
<dbReference type="InterPro" id="IPR002656">
    <property type="entry name" value="Acyl_transf_3_dom"/>
</dbReference>
<keyword evidence="1" id="KW-1133">Transmembrane helix</keyword>
<name>A0A0H3ICP5_PECPM</name>
<keyword evidence="1" id="KW-0472">Membrane</keyword>
<feature type="transmembrane region" description="Helical" evidence="1">
    <location>
        <begin position="154"/>
        <end position="178"/>
    </location>
</feature>
<feature type="transmembrane region" description="Helical" evidence="1">
    <location>
        <begin position="190"/>
        <end position="211"/>
    </location>
</feature>
<dbReference type="EMBL" id="WABS01000003">
    <property type="protein sequence ID" value="MBI0553331.1"/>
    <property type="molecule type" value="Genomic_DNA"/>
</dbReference>
<dbReference type="GO" id="GO:0016747">
    <property type="term" value="F:acyltransferase activity, transferring groups other than amino-acyl groups"/>
    <property type="evidence" value="ECO:0007669"/>
    <property type="project" value="InterPro"/>
</dbReference>
<feature type="transmembrane region" description="Helical" evidence="1">
    <location>
        <begin position="357"/>
        <end position="376"/>
    </location>
</feature>
<feature type="transmembrane region" description="Helical" evidence="1">
    <location>
        <begin position="319"/>
        <end position="337"/>
    </location>
</feature>